<reference evidence="10 11" key="1">
    <citation type="submission" date="2016-10" db="EMBL/GenBank/DDBJ databases">
        <authorList>
            <person name="de Groot N.N."/>
        </authorList>
    </citation>
    <scope>NUCLEOTIDE SEQUENCE [LARGE SCALE GENOMIC DNA]</scope>
    <source>
        <strain evidence="10 11">R5</strain>
    </source>
</reference>
<dbReference type="GO" id="GO:0051302">
    <property type="term" value="P:regulation of cell division"/>
    <property type="evidence" value="ECO:0007669"/>
    <property type="project" value="TreeGrafter"/>
</dbReference>
<feature type="region of interest" description="Disordered" evidence="8">
    <location>
        <begin position="698"/>
        <end position="736"/>
    </location>
</feature>
<comment type="catalytic activity">
    <reaction evidence="7">
        <text>L-tyrosyl-[protein] + ATP = O-(5'-adenylyl)-L-tyrosyl-[protein] + diphosphate</text>
        <dbReference type="Rhea" id="RHEA:54288"/>
        <dbReference type="Rhea" id="RHEA-COMP:10136"/>
        <dbReference type="Rhea" id="RHEA-COMP:13846"/>
        <dbReference type="ChEBI" id="CHEBI:30616"/>
        <dbReference type="ChEBI" id="CHEBI:33019"/>
        <dbReference type="ChEBI" id="CHEBI:46858"/>
        <dbReference type="ChEBI" id="CHEBI:83624"/>
        <dbReference type="EC" id="2.7.7.108"/>
    </reaction>
</comment>
<evidence type="ECO:0000256" key="6">
    <source>
        <dbReference type="ARBA" id="ARBA00047939"/>
    </source>
</evidence>
<proteinExistence type="predicted"/>
<feature type="compositionally biased region" description="Polar residues" evidence="8">
    <location>
        <begin position="306"/>
        <end position="315"/>
    </location>
</feature>
<feature type="domain" description="Fido" evidence="9">
    <location>
        <begin position="48"/>
        <end position="192"/>
    </location>
</feature>
<evidence type="ECO:0000256" key="2">
    <source>
        <dbReference type="ARBA" id="ARBA00022695"/>
    </source>
</evidence>
<protein>
    <recommendedName>
        <fullName evidence="5">protein adenylyltransferase</fullName>
        <ecNumber evidence="5">2.7.7.108</ecNumber>
    </recommendedName>
</protein>
<feature type="compositionally biased region" description="Basic and acidic residues" evidence="8">
    <location>
        <begin position="317"/>
        <end position="326"/>
    </location>
</feature>
<evidence type="ECO:0000256" key="7">
    <source>
        <dbReference type="ARBA" id="ARBA00048696"/>
    </source>
</evidence>
<evidence type="ECO:0000313" key="11">
    <source>
        <dbReference type="Proteomes" id="UP000199245"/>
    </source>
</evidence>
<keyword evidence="4" id="KW-0067">ATP-binding</keyword>
<dbReference type="Pfam" id="PF02661">
    <property type="entry name" value="Fic"/>
    <property type="match status" value="1"/>
</dbReference>
<keyword evidence="1" id="KW-0808">Transferase</keyword>
<accession>A0A1G7NLT8</accession>
<evidence type="ECO:0000256" key="8">
    <source>
        <dbReference type="SAM" id="MobiDB-lite"/>
    </source>
</evidence>
<evidence type="ECO:0000313" key="10">
    <source>
        <dbReference type="EMBL" id="SDF74259.1"/>
    </source>
</evidence>
<evidence type="ECO:0000256" key="3">
    <source>
        <dbReference type="ARBA" id="ARBA00022741"/>
    </source>
</evidence>
<dbReference type="InterPro" id="IPR036597">
    <property type="entry name" value="Fido-like_dom_sf"/>
</dbReference>
<dbReference type="EC" id="2.7.7.108" evidence="5"/>
<dbReference type="SUPFAM" id="SSF140931">
    <property type="entry name" value="Fic-like"/>
    <property type="match status" value="1"/>
</dbReference>
<dbReference type="InterPro" id="IPR040677">
    <property type="entry name" value="LPD7"/>
</dbReference>
<dbReference type="EMBL" id="FMZW01000071">
    <property type="protein sequence ID" value="SDF74259.1"/>
    <property type="molecule type" value="Genomic_DNA"/>
</dbReference>
<evidence type="ECO:0000256" key="1">
    <source>
        <dbReference type="ARBA" id="ARBA00022679"/>
    </source>
</evidence>
<dbReference type="GO" id="GO:0070733">
    <property type="term" value="F:AMPylase activity"/>
    <property type="evidence" value="ECO:0007669"/>
    <property type="project" value="UniProtKB-EC"/>
</dbReference>
<evidence type="ECO:0000256" key="5">
    <source>
        <dbReference type="ARBA" id="ARBA00034531"/>
    </source>
</evidence>
<feature type="compositionally biased region" description="Basic and acidic residues" evidence="8">
    <location>
        <begin position="717"/>
        <end position="736"/>
    </location>
</feature>
<name>A0A1G7NLT8_9BRAD</name>
<sequence>MADPYVQPNGTLRNNFNISDSQELKNVEYDLTHDRLSRIHNEGPQGPFDFDRLKRTHHHIFQDVYAWAGEPRRIDLFKAQEDGIGAPLSRFDRAVVIGRNAADLFDRLAAANYLAGLPRQEFATRAADYFCEVNQLHPFREGNGRTQRAFFEALAEAAGHTLDFRGITGERMVEASIQAHDGKRDMMHRIFDEATTPNRIAALQHAVAVLDRLGFAHTDQTYVATAAPGQRYSGQFVGRDDRSFMMRADRTIIVGDPADLAAQPDRGERIAFTATGAFLAFSGAEKRQVADDIELFPTKHREAEMTSATQDQPKSAVTDRAEREELSIALDEETTRSAEPNATVPASDAAANSKRKPPAVGGFPLELERRYYVIEDSVGTARRVYADSKGEKELFRDNGDQLKTKIADSQSIKLMLDTAQHRGWEAVKVRGTEDFRREAWLEASARGVAVNGYKPTELDRQELARREKAYLRNEMTEDRVQRGRDRITEGRPARAVSEQAWPAPNYKAGVEGEVLAIGTRPYGDREGGAPTPYVDLKLASGDRHTVWGVGLPDALGKSGVEVGDRIALREAGVETVTRTFQKDDELVERELERRAWDVSKLEGEQEYEAALDVEALDAAQNSLKVRAVGSNDTRTNAELAKAFLEQSRSASAGDADLTNAVALEAYVERKLRHDLGHNHALVERGMNAARHKIADLIRHGAEIQPPRVVDQRSITQPERDARQEQERSERDPGRER</sequence>
<evidence type="ECO:0000256" key="4">
    <source>
        <dbReference type="ARBA" id="ARBA00022840"/>
    </source>
</evidence>
<dbReference type="PROSITE" id="PS51459">
    <property type="entry name" value="FIDO"/>
    <property type="match status" value="1"/>
</dbReference>
<dbReference type="Gene3D" id="1.10.3290.10">
    <property type="entry name" value="Fido-like domain"/>
    <property type="match status" value="1"/>
</dbReference>
<dbReference type="PANTHER" id="PTHR39560:SF1">
    <property type="entry name" value="PROTEIN ADENYLYLTRANSFERASE FIC-RELATED"/>
    <property type="match status" value="1"/>
</dbReference>
<dbReference type="InterPro" id="IPR003812">
    <property type="entry name" value="Fido"/>
</dbReference>
<comment type="catalytic activity">
    <reaction evidence="6">
        <text>L-threonyl-[protein] + ATP = 3-O-(5'-adenylyl)-L-threonyl-[protein] + diphosphate</text>
        <dbReference type="Rhea" id="RHEA:54292"/>
        <dbReference type="Rhea" id="RHEA-COMP:11060"/>
        <dbReference type="Rhea" id="RHEA-COMP:13847"/>
        <dbReference type="ChEBI" id="CHEBI:30013"/>
        <dbReference type="ChEBI" id="CHEBI:30616"/>
        <dbReference type="ChEBI" id="CHEBI:33019"/>
        <dbReference type="ChEBI" id="CHEBI:138113"/>
        <dbReference type="EC" id="2.7.7.108"/>
    </reaction>
</comment>
<feature type="region of interest" description="Disordered" evidence="8">
    <location>
        <begin position="301"/>
        <end position="360"/>
    </location>
</feature>
<dbReference type="PANTHER" id="PTHR39560">
    <property type="entry name" value="PROTEIN ADENYLYLTRANSFERASE FIC-RELATED"/>
    <property type="match status" value="1"/>
</dbReference>
<dbReference type="Proteomes" id="UP000199245">
    <property type="component" value="Unassembled WGS sequence"/>
</dbReference>
<dbReference type="AlphaFoldDB" id="A0A1G7NLT8"/>
<gene>
    <name evidence="10" type="ORF">SAMN05216337_10711</name>
</gene>
<evidence type="ECO:0000259" key="9">
    <source>
        <dbReference type="PROSITE" id="PS51459"/>
    </source>
</evidence>
<dbReference type="RefSeq" id="WP_092090161.1">
    <property type="nucleotide sequence ID" value="NZ_FMZW01000071.1"/>
</dbReference>
<dbReference type="Pfam" id="PF18821">
    <property type="entry name" value="LPD7"/>
    <property type="match status" value="1"/>
</dbReference>
<dbReference type="GO" id="GO:0005524">
    <property type="term" value="F:ATP binding"/>
    <property type="evidence" value="ECO:0007669"/>
    <property type="project" value="UniProtKB-KW"/>
</dbReference>
<keyword evidence="2" id="KW-0548">Nucleotidyltransferase</keyword>
<organism evidence="10 11">
    <name type="scientific">Bradyrhizobium brasilense</name>
    <dbReference type="NCBI Taxonomy" id="1419277"/>
    <lineage>
        <taxon>Bacteria</taxon>
        <taxon>Pseudomonadati</taxon>
        <taxon>Pseudomonadota</taxon>
        <taxon>Alphaproteobacteria</taxon>
        <taxon>Hyphomicrobiales</taxon>
        <taxon>Nitrobacteraceae</taxon>
        <taxon>Bradyrhizobium</taxon>
    </lineage>
</organism>
<keyword evidence="3" id="KW-0547">Nucleotide-binding</keyword>